<dbReference type="EMBL" id="CP104694">
    <property type="protein sequence ID" value="UXI69835.1"/>
    <property type="molecule type" value="Genomic_DNA"/>
</dbReference>
<dbReference type="SUPFAM" id="SSF54862">
    <property type="entry name" value="4Fe-4S ferredoxins"/>
    <property type="match status" value="1"/>
</dbReference>
<keyword evidence="3" id="KW-0411">Iron-sulfur</keyword>
<dbReference type="Proteomes" id="UP001064632">
    <property type="component" value="Chromosome"/>
</dbReference>
<evidence type="ECO:0000256" key="3">
    <source>
        <dbReference type="ARBA" id="ARBA00023014"/>
    </source>
</evidence>
<dbReference type="InterPro" id="IPR017900">
    <property type="entry name" value="4Fe4S_Fe_S_CS"/>
</dbReference>
<keyword evidence="1" id="KW-0479">Metal-binding</keyword>
<organism evidence="5 6">
    <name type="scientific">Tahibacter amnicola</name>
    <dbReference type="NCBI Taxonomy" id="2976241"/>
    <lineage>
        <taxon>Bacteria</taxon>
        <taxon>Pseudomonadati</taxon>
        <taxon>Pseudomonadota</taxon>
        <taxon>Gammaproteobacteria</taxon>
        <taxon>Lysobacterales</taxon>
        <taxon>Rhodanobacteraceae</taxon>
        <taxon>Tahibacter</taxon>
    </lineage>
</organism>
<dbReference type="SUPFAM" id="SSF46548">
    <property type="entry name" value="alpha-helical ferredoxin"/>
    <property type="match status" value="2"/>
</dbReference>
<dbReference type="PANTHER" id="PTHR42783">
    <property type="entry name" value="GLUTAMATE SYNTHASE [NADPH] SMALL CHAIN"/>
    <property type="match status" value="1"/>
</dbReference>
<dbReference type="PRINTS" id="PR00419">
    <property type="entry name" value="ADXRDTASE"/>
</dbReference>
<evidence type="ECO:0000256" key="2">
    <source>
        <dbReference type="ARBA" id="ARBA00023004"/>
    </source>
</evidence>
<sequence length="689" mass="75316">MDRATPVASACPGCAFCRSPGQVNGAAGVGHPAGVERFGILPIASFPSPKARTRLHVDRQARLPARVSPGASRATRCREEGEVRPTDIRVPDYFHKVVDCQWACPAHTPVPEYIRLIAAGRYADAYLVNWKSNVFPGVLGRTCDRPCEPACRRVRVEENNGEKPEPVAICRLKRVAADNKGDVRQRLPKPGKPNGKRIACVGAGPASLTVARDLAPLGYSVTVFDGEAKAGGFIRTQIPRFRLPESVIDEETGYILDLGVAFRGGERIDSLARLLGEGYDAVFIGCGAPRGRDLDLPGRAEASANIHIGIDWLASVSFGHIEKIGRRVIVLGGGNTAMDCCRSARRLGGEDVKVLVRSGFDEMKASPWEKEDAQHEGIPILDYHVPKAFLCEQGRLVGMQFERVRAEYDAKGRRKLVPTGEPDVTVACDDVLIAVGQENAFPWIERDIGLVFDEWNMPVVDPATMQSSLPHVFFGGDAAFGPKNIIWAVAHGHEAAVSIDRFLHGEAVSERPPPQVNLLSQKMGIHEWSYENEISPDDRFKVPWAATEQTLGNIRMEVELGFDLATARKETQRCLNCDVQTVFSDRVCIECDACVDICPMDCISFTANADEGQLRTQLSAPALNLAQDLYVSGELKTGRVMVKDEDVCLHCGLCAERCPTGAWDMHKFLLEMTHAGPGCRSRQSCQEAA</sequence>
<accession>A0ABY6BN75</accession>
<dbReference type="Gene3D" id="1.10.1060.10">
    <property type="entry name" value="Alpha-helical ferredoxin"/>
    <property type="match status" value="1"/>
</dbReference>
<gene>
    <name evidence="5" type="ORF">N4264_09475</name>
</gene>
<dbReference type="Gene3D" id="3.30.70.20">
    <property type="match status" value="1"/>
</dbReference>
<dbReference type="InterPro" id="IPR023753">
    <property type="entry name" value="FAD/NAD-binding_dom"/>
</dbReference>
<dbReference type="InterPro" id="IPR028261">
    <property type="entry name" value="DPD_II"/>
</dbReference>
<dbReference type="PROSITE" id="PS00198">
    <property type="entry name" value="4FE4S_FER_1"/>
    <property type="match status" value="1"/>
</dbReference>
<evidence type="ECO:0000313" key="5">
    <source>
        <dbReference type="EMBL" id="UXI69835.1"/>
    </source>
</evidence>
<name>A0ABY6BN75_9GAMM</name>
<feature type="domain" description="4Fe-4S ferredoxin-type" evidence="4">
    <location>
        <begin position="638"/>
        <end position="668"/>
    </location>
</feature>
<dbReference type="Gene3D" id="3.50.50.60">
    <property type="entry name" value="FAD/NAD(P)-binding domain"/>
    <property type="match status" value="2"/>
</dbReference>
<dbReference type="InterPro" id="IPR036188">
    <property type="entry name" value="FAD/NAD-bd_sf"/>
</dbReference>
<keyword evidence="6" id="KW-1185">Reference proteome</keyword>
<evidence type="ECO:0000259" key="4">
    <source>
        <dbReference type="PROSITE" id="PS51379"/>
    </source>
</evidence>
<protein>
    <submittedName>
        <fullName evidence="5">FAD-dependent oxidoreductase</fullName>
    </submittedName>
</protein>
<dbReference type="PROSITE" id="PS51379">
    <property type="entry name" value="4FE4S_FER_2"/>
    <property type="match status" value="2"/>
</dbReference>
<dbReference type="Pfam" id="PF07992">
    <property type="entry name" value="Pyr_redox_2"/>
    <property type="match status" value="1"/>
</dbReference>
<dbReference type="PANTHER" id="PTHR42783:SF3">
    <property type="entry name" value="GLUTAMATE SYNTHASE [NADPH] SMALL CHAIN-RELATED"/>
    <property type="match status" value="1"/>
</dbReference>
<dbReference type="InterPro" id="IPR017896">
    <property type="entry name" value="4Fe4S_Fe-S-bd"/>
</dbReference>
<evidence type="ECO:0000313" key="6">
    <source>
        <dbReference type="Proteomes" id="UP001064632"/>
    </source>
</evidence>
<dbReference type="Pfam" id="PF14691">
    <property type="entry name" value="Fer4_20"/>
    <property type="match status" value="1"/>
</dbReference>
<dbReference type="SUPFAM" id="SSF51971">
    <property type="entry name" value="Nucleotide-binding domain"/>
    <property type="match status" value="1"/>
</dbReference>
<dbReference type="InterPro" id="IPR009051">
    <property type="entry name" value="Helical_ferredxn"/>
</dbReference>
<reference evidence="5" key="1">
    <citation type="submission" date="2022-09" db="EMBL/GenBank/DDBJ databases">
        <title>Tahibacter sp. nov., isolated from a fresh water.</title>
        <authorList>
            <person name="Baek J.H."/>
            <person name="Lee J.K."/>
            <person name="Kim J.M."/>
            <person name="Jeon C.O."/>
        </authorList>
    </citation>
    <scope>NUCLEOTIDE SEQUENCE</scope>
    <source>
        <strain evidence="5">W38</strain>
    </source>
</reference>
<evidence type="ECO:0000256" key="1">
    <source>
        <dbReference type="ARBA" id="ARBA00022723"/>
    </source>
</evidence>
<keyword evidence="2" id="KW-0408">Iron</keyword>
<feature type="domain" description="4Fe-4S ferredoxin-type" evidence="4">
    <location>
        <begin position="578"/>
        <end position="608"/>
    </location>
</feature>
<dbReference type="RefSeq" id="WP_261696788.1">
    <property type="nucleotide sequence ID" value="NZ_CP104694.1"/>
</dbReference>
<dbReference type="Pfam" id="PF12838">
    <property type="entry name" value="Fer4_7"/>
    <property type="match status" value="1"/>
</dbReference>
<proteinExistence type="predicted"/>